<proteinExistence type="predicted"/>
<evidence type="ECO:0000256" key="1">
    <source>
        <dbReference type="SAM" id="Phobius"/>
    </source>
</evidence>
<dbReference type="EMBL" id="MAGO01000013">
    <property type="protein sequence ID" value="OCC14352.1"/>
    <property type="molecule type" value="Genomic_DNA"/>
</dbReference>
<comment type="caution">
    <text evidence="3">The sequence shown here is derived from an EMBL/GenBank/DDBJ whole genome shotgun (WGS) entry which is preliminary data.</text>
</comment>
<gene>
    <name evidence="3" type="ORF">DBT_2225</name>
</gene>
<dbReference type="InterPro" id="IPR000620">
    <property type="entry name" value="EamA_dom"/>
</dbReference>
<keyword evidence="1" id="KW-0812">Transmembrane</keyword>
<feature type="transmembrane region" description="Helical" evidence="1">
    <location>
        <begin position="118"/>
        <end position="135"/>
    </location>
</feature>
<dbReference type="Proteomes" id="UP000093080">
    <property type="component" value="Unassembled WGS sequence"/>
</dbReference>
<reference evidence="3 4" key="1">
    <citation type="submission" date="2016-06" db="EMBL/GenBank/DDBJ databases">
        <title>Respiratory ammonification of nitrate coupled to the oxidation of elemental sulfur in deep-sea autotrophic thermophilic bacteria.</title>
        <authorList>
            <person name="Slobodkina G.B."/>
            <person name="Mardanov A.V."/>
            <person name="Ravin N.V."/>
            <person name="Frolova A.A."/>
            <person name="Viryasiv M.B."/>
            <person name="Chernyh N.A."/>
            <person name="Bonch-Osmolovskaya E.A."/>
            <person name="Slobodkin A.I."/>
        </authorList>
    </citation>
    <scope>NUCLEOTIDE SEQUENCE [LARGE SCALE GENOMIC DNA]</scope>
    <source>
        <strain evidence="3 4">S69</strain>
    </source>
</reference>
<protein>
    <recommendedName>
        <fullName evidence="2">EamA domain-containing protein</fullName>
    </recommendedName>
</protein>
<dbReference type="InterPro" id="IPR037185">
    <property type="entry name" value="EmrE-like"/>
</dbReference>
<keyword evidence="1" id="KW-1133">Transmembrane helix</keyword>
<keyword evidence="4" id="KW-1185">Reference proteome</keyword>
<feature type="transmembrane region" description="Helical" evidence="1">
    <location>
        <begin position="35"/>
        <end position="57"/>
    </location>
</feature>
<sequence>MKIWFFYAVLSLLLYGFWGFFPKLAVKEISPESALVYEIVGALCVGITTILFMGFKVDFSPKGFLFAFLTGISGMVGTLFFFKATKGGPVSVVVSLTALYPLITIILGAIFLKEPITFRQFVGMAIALFAIYLMSS</sequence>
<accession>A0A1B9F355</accession>
<keyword evidence="1" id="KW-0472">Membrane</keyword>
<evidence type="ECO:0000313" key="3">
    <source>
        <dbReference type="EMBL" id="OCC14352.1"/>
    </source>
</evidence>
<dbReference type="Gene3D" id="1.10.3730.20">
    <property type="match status" value="1"/>
</dbReference>
<dbReference type="GO" id="GO:0016020">
    <property type="term" value="C:membrane"/>
    <property type="evidence" value="ECO:0007669"/>
    <property type="project" value="InterPro"/>
</dbReference>
<feature type="transmembrane region" description="Helical" evidence="1">
    <location>
        <begin position="63"/>
        <end position="82"/>
    </location>
</feature>
<dbReference type="PANTHER" id="PTHR22911">
    <property type="entry name" value="ACYL-MALONYL CONDENSING ENZYME-RELATED"/>
    <property type="match status" value="1"/>
</dbReference>
<dbReference type="STRING" id="1156395.DBT_2225"/>
<dbReference type="PANTHER" id="PTHR22911:SF137">
    <property type="entry name" value="SOLUTE CARRIER FAMILY 35 MEMBER G2-RELATED"/>
    <property type="match status" value="1"/>
</dbReference>
<organism evidence="3 4">
    <name type="scientific">Dissulfuribacter thermophilus</name>
    <dbReference type="NCBI Taxonomy" id="1156395"/>
    <lineage>
        <taxon>Bacteria</taxon>
        <taxon>Pseudomonadati</taxon>
        <taxon>Thermodesulfobacteriota</taxon>
        <taxon>Dissulfuribacteria</taxon>
        <taxon>Dissulfuribacterales</taxon>
        <taxon>Dissulfuribacteraceae</taxon>
        <taxon>Dissulfuribacter</taxon>
    </lineage>
</organism>
<feature type="domain" description="EamA" evidence="2">
    <location>
        <begin position="3"/>
        <end position="135"/>
    </location>
</feature>
<name>A0A1B9F355_9BACT</name>
<feature type="transmembrane region" description="Helical" evidence="1">
    <location>
        <begin position="6"/>
        <end position="26"/>
    </location>
</feature>
<dbReference type="SUPFAM" id="SSF103481">
    <property type="entry name" value="Multidrug resistance efflux transporter EmrE"/>
    <property type="match status" value="1"/>
</dbReference>
<feature type="transmembrane region" description="Helical" evidence="1">
    <location>
        <begin position="89"/>
        <end position="112"/>
    </location>
</feature>
<dbReference type="AlphaFoldDB" id="A0A1B9F355"/>
<evidence type="ECO:0000313" key="4">
    <source>
        <dbReference type="Proteomes" id="UP000093080"/>
    </source>
</evidence>
<evidence type="ECO:0000259" key="2">
    <source>
        <dbReference type="Pfam" id="PF00892"/>
    </source>
</evidence>
<dbReference type="OrthoDB" id="5423007at2"/>
<dbReference type="RefSeq" id="WP_067620287.1">
    <property type="nucleotide sequence ID" value="NZ_MAGO01000013.1"/>
</dbReference>
<dbReference type="Pfam" id="PF00892">
    <property type="entry name" value="EamA"/>
    <property type="match status" value="1"/>
</dbReference>